<reference evidence="4 5" key="1">
    <citation type="submission" date="2019-01" db="EMBL/GenBank/DDBJ databases">
        <title>Genome sequence of Salinicola endophyticus REST5.</title>
        <authorList>
            <person name="Nascimento F.X."/>
        </authorList>
    </citation>
    <scope>NUCLEOTIDE SEQUENCE [LARGE SCALE GENOMIC DNA]</scope>
    <source>
        <strain evidence="4 5">REST5</strain>
    </source>
</reference>
<accession>A0ABY8FL73</accession>
<evidence type="ECO:0000256" key="1">
    <source>
        <dbReference type="ARBA" id="ARBA00022481"/>
    </source>
</evidence>
<sequence length="112" mass="11504">TLIDASADRTQTGAQRVRDAGAAMDEIVASIARVNGVLGEITAATGEQSQGIGQVNLAVAELDSVTQQNASMVQQTATAAAALQQESQRLAETVGVFTLDDTGAHKRPALGR</sequence>
<comment type="similarity">
    <text evidence="2">Belongs to the methyl-accepting chemotaxis (MCP) protein family.</text>
</comment>
<dbReference type="Gene3D" id="1.10.287.950">
    <property type="entry name" value="Methyl-accepting chemotaxis protein"/>
    <property type="match status" value="1"/>
</dbReference>
<keyword evidence="1" id="KW-0488">Methylation</keyword>
<dbReference type="EMBL" id="CP035631">
    <property type="protein sequence ID" value="WFF43550.1"/>
    <property type="molecule type" value="Genomic_DNA"/>
</dbReference>
<dbReference type="Proteomes" id="UP001321526">
    <property type="component" value="Chromosome"/>
</dbReference>
<proteinExistence type="inferred from homology"/>
<evidence type="ECO:0000256" key="2">
    <source>
        <dbReference type="ARBA" id="ARBA00029447"/>
    </source>
</evidence>
<gene>
    <name evidence="4" type="ORF">EVC62_08365</name>
</gene>
<dbReference type="InterPro" id="IPR004089">
    <property type="entry name" value="MCPsignal_dom"/>
</dbReference>
<evidence type="ECO:0000259" key="3">
    <source>
        <dbReference type="Pfam" id="PF00015"/>
    </source>
</evidence>
<evidence type="ECO:0000313" key="4">
    <source>
        <dbReference type="EMBL" id="WFF43550.1"/>
    </source>
</evidence>
<dbReference type="InterPro" id="IPR051310">
    <property type="entry name" value="MCP_chemotaxis"/>
</dbReference>
<keyword evidence="5" id="KW-1185">Reference proteome</keyword>
<dbReference type="Pfam" id="PF00015">
    <property type="entry name" value="MCPsignal"/>
    <property type="match status" value="1"/>
</dbReference>
<feature type="domain" description="Methyl-accepting transducer" evidence="3">
    <location>
        <begin position="3"/>
        <end position="66"/>
    </location>
</feature>
<organism evidence="4 5">
    <name type="scientific">Salinicola endophyticus</name>
    <dbReference type="NCBI Taxonomy" id="1949083"/>
    <lineage>
        <taxon>Bacteria</taxon>
        <taxon>Pseudomonadati</taxon>
        <taxon>Pseudomonadota</taxon>
        <taxon>Gammaproteobacteria</taxon>
        <taxon>Oceanospirillales</taxon>
        <taxon>Halomonadaceae</taxon>
        <taxon>Salinicola</taxon>
    </lineage>
</organism>
<dbReference type="RefSeq" id="WP_282236125.1">
    <property type="nucleotide sequence ID" value="NZ_CP035631.1"/>
</dbReference>
<dbReference type="PANTHER" id="PTHR43531">
    <property type="entry name" value="PROTEIN ICFG"/>
    <property type="match status" value="1"/>
</dbReference>
<name>A0ABY8FL73_9GAMM</name>
<evidence type="ECO:0000313" key="5">
    <source>
        <dbReference type="Proteomes" id="UP001321526"/>
    </source>
</evidence>
<protein>
    <submittedName>
        <fullName evidence="4">Methyl-accepting chemotaxis protein</fullName>
    </submittedName>
</protein>
<dbReference type="SUPFAM" id="SSF58104">
    <property type="entry name" value="Methyl-accepting chemotaxis protein (MCP) signaling domain"/>
    <property type="match status" value="1"/>
</dbReference>
<feature type="non-terminal residue" evidence="4">
    <location>
        <position position="1"/>
    </location>
</feature>
<dbReference type="PANTHER" id="PTHR43531:SF14">
    <property type="entry name" value="METHYL-ACCEPTING CHEMOTAXIS PROTEIN I-RELATED"/>
    <property type="match status" value="1"/>
</dbReference>